<sequence>MIQIHRNRLSMIFIFHRPGACAAWIFDGARFLRFSYLRDAQEFRFVRAQAYLPANVQGQPFELSPCEADSLQRETRLHHLNLRFFADQHECILNALPVNLRQTVYDLFPPAGSITAAGIATRRTPPPFSRREDGK</sequence>
<dbReference type="Proteomes" id="UP000055060">
    <property type="component" value="Unassembled WGS sequence"/>
</dbReference>
<accession>A0A0S7B8K3</accession>
<reference evidence="1" key="1">
    <citation type="submission" date="2015-07" db="EMBL/GenBank/DDBJ databases">
        <title>Draft Genome Sequences of Anaerolinea thermolimosa IMO-1, Bellilinea caldifistulae GOMI-1, Leptolinea tardivitalis YMTK-2, Levilinea saccharolytica KIBI-1,Longilinea arvoryzae KOME-1, Previously Described as Members of the Anaerolineaceae (Chloroflexi).</title>
        <authorList>
            <person name="Sekiguchi Y."/>
            <person name="Ohashi A."/>
            <person name="Matsuura N."/>
            <person name="Tourlousse M.D."/>
        </authorList>
    </citation>
    <scope>NUCLEOTIDE SEQUENCE [LARGE SCALE GENOMIC DNA]</scope>
    <source>
        <strain evidence="1">KOME-1</strain>
    </source>
</reference>
<protein>
    <submittedName>
        <fullName evidence="1">Uncharacterized protein</fullName>
    </submittedName>
</protein>
<evidence type="ECO:0000313" key="1">
    <source>
        <dbReference type="EMBL" id="GAP13839.1"/>
    </source>
</evidence>
<proteinExistence type="predicted"/>
<organism evidence="1">
    <name type="scientific">Longilinea arvoryzae</name>
    <dbReference type="NCBI Taxonomy" id="360412"/>
    <lineage>
        <taxon>Bacteria</taxon>
        <taxon>Bacillati</taxon>
        <taxon>Chloroflexota</taxon>
        <taxon>Anaerolineae</taxon>
        <taxon>Anaerolineales</taxon>
        <taxon>Anaerolineaceae</taxon>
        <taxon>Longilinea</taxon>
    </lineage>
</organism>
<dbReference type="RefSeq" id="WP_075073145.1">
    <property type="nucleotide sequence ID" value="NZ_DF967972.1"/>
</dbReference>
<name>A0A0S7B8K3_9CHLR</name>
<keyword evidence="2" id="KW-1185">Reference proteome</keyword>
<gene>
    <name evidence="1" type="ORF">LARV_01595</name>
</gene>
<dbReference type="EMBL" id="DF967972">
    <property type="protein sequence ID" value="GAP13839.1"/>
    <property type="molecule type" value="Genomic_DNA"/>
</dbReference>
<dbReference type="AlphaFoldDB" id="A0A0S7B8K3"/>
<evidence type="ECO:0000313" key="2">
    <source>
        <dbReference type="Proteomes" id="UP000055060"/>
    </source>
</evidence>